<dbReference type="SUPFAM" id="SSF52540">
    <property type="entry name" value="P-loop containing nucleoside triphosphate hydrolases"/>
    <property type="match status" value="1"/>
</dbReference>
<dbReference type="OrthoDB" id="9989112at2759"/>
<dbReference type="SMART" id="SM00176">
    <property type="entry name" value="RAN"/>
    <property type="match status" value="1"/>
</dbReference>
<keyword evidence="3" id="KW-0813">Transport</keyword>
<evidence type="ECO:0000256" key="12">
    <source>
        <dbReference type="SAM" id="MobiDB-lite"/>
    </source>
</evidence>
<evidence type="ECO:0000256" key="1">
    <source>
        <dbReference type="ARBA" id="ARBA00004342"/>
    </source>
</evidence>
<protein>
    <submittedName>
        <fullName evidence="13">Ras-domain-containing protein</fullName>
    </submittedName>
</protein>
<dbReference type="GO" id="GO:0015031">
    <property type="term" value="P:protein transport"/>
    <property type="evidence" value="ECO:0007669"/>
    <property type="project" value="UniProtKB-KW"/>
</dbReference>
<evidence type="ECO:0000256" key="6">
    <source>
        <dbReference type="ARBA" id="ARBA00022927"/>
    </source>
</evidence>
<keyword evidence="8" id="KW-0472">Membrane</keyword>
<dbReference type="GO" id="GO:0003924">
    <property type="term" value="F:GTPase activity"/>
    <property type="evidence" value="ECO:0007669"/>
    <property type="project" value="InterPro"/>
</dbReference>
<dbReference type="InterPro" id="IPR005225">
    <property type="entry name" value="Small_GTP-bd"/>
</dbReference>
<dbReference type="PRINTS" id="PR00449">
    <property type="entry name" value="RASTRNSFRMNG"/>
</dbReference>
<comment type="similarity">
    <text evidence="2">Belongs to the small GTPase superfamily. Rab family.</text>
</comment>
<dbReference type="Gene3D" id="3.40.50.300">
    <property type="entry name" value="P-loop containing nucleotide triphosphate hydrolases"/>
    <property type="match status" value="1"/>
</dbReference>
<sequence length="204" mass="23015">MSTRRDYKYLVKMLLIGDSGVGKSCLLLRFYDDNFTPSFITTIGIDFKVKKLNIDDIPVKLQIWDTAGQERFKTVTTSYYRGAMAILLVYDVCDEKSFENVKQWYQYIEDYANEDVEVTLVANKVDMSDKRVISTEKGQAMARDLNVPYIETSSKASINVEEAFTSIVKRFVDKQKDKNVDNNGGSNGINIEQGGSANGSSKCC</sequence>
<comment type="function">
    <text evidence="11">Protein transport. Probably involved in vesicular traffic.</text>
</comment>
<evidence type="ECO:0000256" key="8">
    <source>
        <dbReference type="ARBA" id="ARBA00023136"/>
    </source>
</evidence>
<dbReference type="GO" id="GO:0005525">
    <property type="term" value="F:GTP binding"/>
    <property type="evidence" value="ECO:0007669"/>
    <property type="project" value="UniProtKB-KW"/>
</dbReference>
<dbReference type="SMART" id="SM00174">
    <property type="entry name" value="RHO"/>
    <property type="match status" value="1"/>
</dbReference>
<feature type="compositionally biased region" description="Polar residues" evidence="12">
    <location>
        <begin position="181"/>
        <end position="204"/>
    </location>
</feature>
<evidence type="ECO:0000256" key="2">
    <source>
        <dbReference type="ARBA" id="ARBA00006270"/>
    </source>
</evidence>
<accession>A0A1E3PED3</accession>
<evidence type="ECO:0000313" key="14">
    <source>
        <dbReference type="Proteomes" id="UP000095009"/>
    </source>
</evidence>
<name>A0A1E3PED3_9ASCO</name>
<dbReference type="Pfam" id="PF00071">
    <property type="entry name" value="Ras"/>
    <property type="match status" value="1"/>
</dbReference>
<comment type="subcellular location">
    <subcellularLocation>
        <location evidence="1">Cell membrane</location>
        <topology evidence="1">Lipid-anchor</topology>
        <orientation evidence="1">Cytoplasmic side</orientation>
    </subcellularLocation>
</comment>
<evidence type="ECO:0000256" key="3">
    <source>
        <dbReference type="ARBA" id="ARBA00022448"/>
    </source>
</evidence>
<evidence type="ECO:0000256" key="11">
    <source>
        <dbReference type="ARBA" id="ARBA00025673"/>
    </source>
</evidence>
<dbReference type="InterPro" id="IPR027417">
    <property type="entry name" value="P-loop_NTPase"/>
</dbReference>
<dbReference type="NCBIfam" id="TIGR00231">
    <property type="entry name" value="small_GTP"/>
    <property type="match status" value="1"/>
</dbReference>
<dbReference type="SMART" id="SM00175">
    <property type="entry name" value="RAB"/>
    <property type="match status" value="1"/>
</dbReference>
<dbReference type="PROSITE" id="PS51421">
    <property type="entry name" value="RAS"/>
    <property type="match status" value="1"/>
</dbReference>
<keyword evidence="6" id="KW-0653">Protein transport</keyword>
<organism evidence="13 14">
    <name type="scientific">Nadsonia fulvescens var. elongata DSM 6958</name>
    <dbReference type="NCBI Taxonomy" id="857566"/>
    <lineage>
        <taxon>Eukaryota</taxon>
        <taxon>Fungi</taxon>
        <taxon>Dikarya</taxon>
        <taxon>Ascomycota</taxon>
        <taxon>Saccharomycotina</taxon>
        <taxon>Dipodascomycetes</taxon>
        <taxon>Dipodascales</taxon>
        <taxon>Dipodascales incertae sedis</taxon>
        <taxon>Nadsonia</taxon>
    </lineage>
</organism>
<dbReference type="Proteomes" id="UP000095009">
    <property type="component" value="Unassembled WGS sequence"/>
</dbReference>
<keyword evidence="10" id="KW-0636">Prenylation</keyword>
<dbReference type="PANTHER" id="PTHR47980">
    <property type="entry name" value="LD44762P"/>
    <property type="match status" value="1"/>
</dbReference>
<evidence type="ECO:0000256" key="9">
    <source>
        <dbReference type="ARBA" id="ARBA00023288"/>
    </source>
</evidence>
<evidence type="ECO:0000256" key="7">
    <source>
        <dbReference type="ARBA" id="ARBA00023134"/>
    </source>
</evidence>
<dbReference type="GO" id="GO:0005886">
    <property type="term" value="C:plasma membrane"/>
    <property type="evidence" value="ECO:0007669"/>
    <property type="project" value="UniProtKB-SubCell"/>
</dbReference>
<dbReference type="SMART" id="SM00173">
    <property type="entry name" value="RAS"/>
    <property type="match status" value="1"/>
</dbReference>
<dbReference type="InterPro" id="IPR001806">
    <property type="entry name" value="Small_GTPase"/>
</dbReference>
<dbReference type="EMBL" id="KV454414">
    <property type="protein sequence ID" value="ODQ63564.1"/>
    <property type="molecule type" value="Genomic_DNA"/>
</dbReference>
<evidence type="ECO:0000256" key="4">
    <source>
        <dbReference type="ARBA" id="ARBA00022475"/>
    </source>
</evidence>
<dbReference type="FunFam" id="3.40.50.300:FF:000363">
    <property type="entry name" value="Secretion related GTPase srgA"/>
    <property type="match status" value="1"/>
</dbReference>
<dbReference type="PROSITE" id="PS51420">
    <property type="entry name" value="RHO"/>
    <property type="match status" value="1"/>
</dbReference>
<dbReference type="InterPro" id="IPR050305">
    <property type="entry name" value="Small_GTPase_Rab"/>
</dbReference>
<reference evidence="13 14" key="1">
    <citation type="journal article" date="2016" name="Proc. Natl. Acad. Sci. U.S.A.">
        <title>Comparative genomics of biotechnologically important yeasts.</title>
        <authorList>
            <person name="Riley R."/>
            <person name="Haridas S."/>
            <person name="Wolfe K.H."/>
            <person name="Lopes M.R."/>
            <person name="Hittinger C.T."/>
            <person name="Goeker M."/>
            <person name="Salamov A.A."/>
            <person name="Wisecaver J.H."/>
            <person name="Long T.M."/>
            <person name="Calvey C.H."/>
            <person name="Aerts A.L."/>
            <person name="Barry K.W."/>
            <person name="Choi C."/>
            <person name="Clum A."/>
            <person name="Coughlan A.Y."/>
            <person name="Deshpande S."/>
            <person name="Douglass A.P."/>
            <person name="Hanson S.J."/>
            <person name="Klenk H.-P."/>
            <person name="LaButti K.M."/>
            <person name="Lapidus A."/>
            <person name="Lindquist E.A."/>
            <person name="Lipzen A.M."/>
            <person name="Meier-Kolthoff J.P."/>
            <person name="Ohm R.A."/>
            <person name="Otillar R.P."/>
            <person name="Pangilinan J.L."/>
            <person name="Peng Y."/>
            <person name="Rokas A."/>
            <person name="Rosa C.A."/>
            <person name="Scheuner C."/>
            <person name="Sibirny A.A."/>
            <person name="Slot J.C."/>
            <person name="Stielow J.B."/>
            <person name="Sun H."/>
            <person name="Kurtzman C.P."/>
            <person name="Blackwell M."/>
            <person name="Grigoriev I.V."/>
            <person name="Jeffries T.W."/>
        </authorList>
    </citation>
    <scope>NUCLEOTIDE SEQUENCE [LARGE SCALE GENOMIC DNA]</scope>
    <source>
        <strain evidence="13 14">DSM 6958</strain>
    </source>
</reference>
<evidence type="ECO:0000256" key="5">
    <source>
        <dbReference type="ARBA" id="ARBA00022741"/>
    </source>
</evidence>
<proteinExistence type="inferred from homology"/>
<dbReference type="PROSITE" id="PS51419">
    <property type="entry name" value="RAB"/>
    <property type="match status" value="1"/>
</dbReference>
<dbReference type="AlphaFoldDB" id="A0A1E3PED3"/>
<keyword evidence="4" id="KW-1003">Cell membrane</keyword>
<feature type="region of interest" description="Disordered" evidence="12">
    <location>
        <begin position="179"/>
        <end position="204"/>
    </location>
</feature>
<evidence type="ECO:0000313" key="13">
    <source>
        <dbReference type="EMBL" id="ODQ63564.1"/>
    </source>
</evidence>
<keyword evidence="7" id="KW-0342">GTP-binding</keyword>
<keyword evidence="14" id="KW-1185">Reference proteome</keyword>
<gene>
    <name evidence="13" type="ORF">NADFUDRAFT_47942</name>
</gene>
<keyword evidence="9" id="KW-0449">Lipoprotein</keyword>
<evidence type="ECO:0000256" key="10">
    <source>
        <dbReference type="ARBA" id="ARBA00023289"/>
    </source>
</evidence>
<keyword evidence="5" id="KW-0547">Nucleotide-binding</keyword>
<dbReference type="STRING" id="857566.A0A1E3PED3"/>